<dbReference type="EMBL" id="VCAO01000002">
    <property type="protein sequence ID" value="TMM48890.1"/>
    <property type="molecule type" value="Genomic_DNA"/>
</dbReference>
<proteinExistence type="predicted"/>
<dbReference type="Proteomes" id="UP000309668">
    <property type="component" value="Unassembled WGS sequence"/>
</dbReference>
<organism evidence="1 2">
    <name type="scientific">Qipengyuania marisflavi</name>
    <dbReference type="NCBI Taxonomy" id="2486356"/>
    <lineage>
        <taxon>Bacteria</taxon>
        <taxon>Pseudomonadati</taxon>
        <taxon>Pseudomonadota</taxon>
        <taxon>Alphaproteobacteria</taxon>
        <taxon>Sphingomonadales</taxon>
        <taxon>Erythrobacteraceae</taxon>
        <taxon>Qipengyuania</taxon>
    </lineage>
</organism>
<dbReference type="AlphaFoldDB" id="A0A5S3P6T4"/>
<comment type="caution">
    <text evidence="1">The sequence shown here is derived from an EMBL/GenBank/DDBJ whole genome shotgun (WGS) entry which is preliminary data.</text>
</comment>
<protein>
    <recommendedName>
        <fullName evidence="3">Lipoprotein</fullName>
    </recommendedName>
</protein>
<dbReference type="PROSITE" id="PS51257">
    <property type="entry name" value="PROKAR_LIPOPROTEIN"/>
    <property type="match status" value="1"/>
</dbReference>
<name>A0A5S3P6T4_9SPHN</name>
<sequence length="122" mass="13317">MIRQFRFQDVFLGGTLFVAACTIASPQDKRTFGESVESMVWASHCAGSPEHAPIPPFDERIARIKKSAESLGLLGAYERAAHDANEELAQIELVCDGLETGREDFSEALATLEDFLAEEIAG</sequence>
<dbReference type="RefSeq" id="WP_138616852.1">
    <property type="nucleotide sequence ID" value="NZ_VCAO01000002.1"/>
</dbReference>
<evidence type="ECO:0000313" key="2">
    <source>
        <dbReference type="Proteomes" id="UP000309668"/>
    </source>
</evidence>
<accession>A0A5S3P6T4</accession>
<evidence type="ECO:0008006" key="3">
    <source>
        <dbReference type="Google" id="ProtNLM"/>
    </source>
</evidence>
<gene>
    <name evidence="1" type="ORF">FEV51_05750</name>
</gene>
<keyword evidence="2" id="KW-1185">Reference proteome</keyword>
<evidence type="ECO:0000313" key="1">
    <source>
        <dbReference type="EMBL" id="TMM48890.1"/>
    </source>
</evidence>
<reference evidence="1 2" key="1">
    <citation type="submission" date="2019-05" db="EMBL/GenBank/DDBJ databases">
        <title>Erythrobacter marisflavi sp. nov., isolated from isolated from water of an estuary environment.</title>
        <authorList>
            <person name="Yoon J.-H."/>
        </authorList>
    </citation>
    <scope>NUCLEOTIDE SEQUENCE [LARGE SCALE GENOMIC DNA]</scope>
    <source>
        <strain evidence="1 2">KEM-5</strain>
    </source>
</reference>